<organism evidence="2">
    <name type="scientific">Terrestrivirus sp</name>
    <dbReference type="NCBI Taxonomy" id="2487775"/>
    <lineage>
        <taxon>Viruses</taxon>
        <taxon>Varidnaviria</taxon>
        <taxon>Bamfordvirae</taxon>
        <taxon>Nucleocytoviricota</taxon>
        <taxon>Megaviricetes</taxon>
        <taxon>Imitervirales</taxon>
        <taxon>Mimiviridae</taxon>
        <taxon>Klosneuvirinae</taxon>
    </lineage>
</organism>
<evidence type="ECO:0000313" key="2">
    <source>
        <dbReference type="EMBL" id="AYV76333.1"/>
    </source>
</evidence>
<accession>A0A3G4ZRV9</accession>
<name>A0A3G4ZRV9_9VIRU</name>
<gene>
    <name evidence="2" type="ORF">Terrestrivirus5_155</name>
</gene>
<evidence type="ECO:0000256" key="1">
    <source>
        <dbReference type="SAM" id="MobiDB-lite"/>
    </source>
</evidence>
<protein>
    <submittedName>
        <fullName evidence="2">Uncharacterized protein</fullName>
    </submittedName>
</protein>
<proteinExistence type="predicted"/>
<dbReference type="EMBL" id="MK071983">
    <property type="protein sequence ID" value="AYV76333.1"/>
    <property type="molecule type" value="Genomic_DNA"/>
</dbReference>
<feature type="region of interest" description="Disordered" evidence="1">
    <location>
        <begin position="57"/>
        <end position="91"/>
    </location>
</feature>
<feature type="compositionally biased region" description="Acidic residues" evidence="1">
    <location>
        <begin position="65"/>
        <end position="82"/>
    </location>
</feature>
<sequence length="91" mass="10478">MADYSVVPTVIADADDSDVAFQEQLREIVLMEANEAAIQRMKDEDDATEAAILALQREQEQEILDKDEDDREMDDEEDDEMEDKMFVVVSY</sequence>
<reference evidence="2" key="1">
    <citation type="submission" date="2018-10" db="EMBL/GenBank/DDBJ databases">
        <title>Hidden diversity of soil giant viruses.</title>
        <authorList>
            <person name="Schulz F."/>
            <person name="Alteio L."/>
            <person name="Goudeau D."/>
            <person name="Ryan E.M."/>
            <person name="Malmstrom R.R."/>
            <person name="Blanchard J."/>
            <person name="Woyke T."/>
        </authorList>
    </citation>
    <scope>NUCLEOTIDE SEQUENCE</scope>
    <source>
        <strain evidence="2">TEV1</strain>
    </source>
</reference>